<dbReference type="InterPro" id="IPR001173">
    <property type="entry name" value="Glyco_trans_2-like"/>
</dbReference>
<dbReference type="InterPro" id="IPR029044">
    <property type="entry name" value="Nucleotide-diphossugar_trans"/>
</dbReference>
<evidence type="ECO:0000256" key="3">
    <source>
        <dbReference type="ARBA" id="ARBA00022679"/>
    </source>
</evidence>
<comment type="similarity">
    <text evidence="1">Belongs to the glycosyltransferase 2 family.</text>
</comment>
<evidence type="ECO:0000256" key="2">
    <source>
        <dbReference type="ARBA" id="ARBA00022676"/>
    </source>
</evidence>
<evidence type="ECO:0000313" key="6">
    <source>
        <dbReference type="Proteomes" id="UP000178198"/>
    </source>
</evidence>
<organism evidence="5 6">
    <name type="scientific">Flavobacterium commune</name>
    <dbReference type="NCBI Taxonomy" id="1306519"/>
    <lineage>
        <taxon>Bacteria</taxon>
        <taxon>Pseudomonadati</taxon>
        <taxon>Bacteroidota</taxon>
        <taxon>Flavobacteriia</taxon>
        <taxon>Flavobacteriales</taxon>
        <taxon>Flavobacteriaceae</taxon>
        <taxon>Flavobacterium</taxon>
    </lineage>
</organism>
<evidence type="ECO:0000256" key="1">
    <source>
        <dbReference type="ARBA" id="ARBA00006739"/>
    </source>
</evidence>
<keyword evidence="2" id="KW-0328">Glycosyltransferase</keyword>
<keyword evidence="3 5" id="KW-0808">Transferase</keyword>
<dbReference type="CDD" id="cd06423">
    <property type="entry name" value="CESA_like"/>
    <property type="match status" value="1"/>
</dbReference>
<dbReference type="KEGG" id="fcm:BIW12_03770"/>
<dbReference type="OrthoDB" id="1142396at2"/>
<dbReference type="PANTHER" id="PTHR43630:SF1">
    <property type="entry name" value="POLY-BETA-1,6-N-ACETYL-D-GLUCOSAMINE SYNTHASE"/>
    <property type="match status" value="1"/>
</dbReference>
<keyword evidence="6" id="KW-1185">Reference proteome</keyword>
<dbReference type="Pfam" id="PF00535">
    <property type="entry name" value="Glycos_transf_2"/>
    <property type="match status" value="1"/>
</dbReference>
<dbReference type="RefSeq" id="WP_071183877.1">
    <property type="nucleotide sequence ID" value="NZ_CP017774.1"/>
</dbReference>
<gene>
    <name evidence="5" type="ORF">BIW12_03770</name>
</gene>
<reference evidence="5 6" key="1">
    <citation type="submission" date="2016-10" db="EMBL/GenBank/DDBJ databases">
        <title>Complete Genome Sequence of Flavobacterium sp. PK15.</title>
        <authorList>
            <person name="Ekwe A."/>
            <person name="Kim S.B."/>
        </authorList>
    </citation>
    <scope>NUCLEOTIDE SEQUENCE [LARGE SCALE GENOMIC DNA]</scope>
    <source>
        <strain evidence="5 6">PK15</strain>
    </source>
</reference>
<dbReference type="STRING" id="1306519.BIW12_03770"/>
<dbReference type="Proteomes" id="UP000178198">
    <property type="component" value="Chromosome"/>
</dbReference>
<protein>
    <submittedName>
        <fullName evidence="5">Glycosyl transferase family 2</fullName>
    </submittedName>
</protein>
<name>A0A1D9P943_9FLAO</name>
<sequence>MNYYIVIPAHNEEEFISLTLESLVSQTLLPKKVIIVNDNSTDSTAEIVQAFAKDNPFITLVEKKSSAIHLPGSKVIQAFQKGFETLDENYDVIVKLDADLIFPNNYFETITKHFNSDPTIGMVGGFCYIEKNGEWVLENLTDKDHIRGALKAYRKETFKQIGGLRPQMGWDTVDELLCKFYNWKVVTDASLKVKHLKPTGANYNKTARYKQGEAFYTLGYGFWITSIASAKLSFMKKKPLLFFDYIQGFLKAKSEKKPLMVTAEQAKFIRNYRLKKMKEKLF</sequence>
<dbReference type="AlphaFoldDB" id="A0A1D9P943"/>
<dbReference type="Gene3D" id="3.90.550.10">
    <property type="entry name" value="Spore Coat Polysaccharide Biosynthesis Protein SpsA, Chain A"/>
    <property type="match status" value="1"/>
</dbReference>
<evidence type="ECO:0000259" key="4">
    <source>
        <dbReference type="Pfam" id="PF00535"/>
    </source>
</evidence>
<dbReference type="EMBL" id="CP017774">
    <property type="protein sequence ID" value="AOZ98625.1"/>
    <property type="molecule type" value="Genomic_DNA"/>
</dbReference>
<accession>A0A1D9P943</accession>
<dbReference type="PANTHER" id="PTHR43630">
    <property type="entry name" value="POLY-BETA-1,6-N-ACETYL-D-GLUCOSAMINE SYNTHASE"/>
    <property type="match status" value="1"/>
</dbReference>
<feature type="domain" description="Glycosyltransferase 2-like" evidence="4">
    <location>
        <begin position="5"/>
        <end position="133"/>
    </location>
</feature>
<dbReference type="SUPFAM" id="SSF53448">
    <property type="entry name" value="Nucleotide-diphospho-sugar transferases"/>
    <property type="match status" value="1"/>
</dbReference>
<evidence type="ECO:0000313" key="5">
    <source>
        <dbReference type="EMBL" id="AOZ98625.1"/>
    </source>
</evidence>
<proteinExistence type="inferred from homology"/>
<dbReference type="GO" id="GO:0016757">
    <property type="term" value="F:glycosyltransferase activity"/>
    <property type="evidence" value="ECO:0007669"/>
    <property type="project" value="UniProtKB-KW"/>
</dbReference>